<dbReference type="Proteomes" id="UP001179952">
    <property type="component" value="Unassembled WGS sequence"/>
</dbReference>
<sequence>MSRLLQHKRTINVKNVSQTQIFIGEFRKEREREKTYMCYTAFVSDAVTMRKNPDLFNHEIIRFKLT</sequence>
<comment type="caution">
    <text evidence="1">The sequence shown here is derived from an EMBL/GenBank/DDBJ whole genome shotgun (WGS) entry which is preliminary data.</text>
</comment>
<keyword evidence="2" id="KW-1185">Reference proteome</keyword>
<name>A0AAV9A4H8_ACOGR</name>
<reference evidence="1" key="1">
    <citation type="journal article" date="2023" name="Nat. Commun.">
        <title>Diploid and tetraploid genomes of Acorus and the evolution of monocots.</title>
        <authorList>
            <person name="Ma L."/>
            <person name="Liu K.W."/>
            <person name="Li Z."/>
            <person name="Hsiao Y.Y."/>
            <person name="Qi Y."/>
            <person name="Fu T."/>
            <person name="Tang G.D."/>
            <person name="Zhang D."/>
            <person name="Sun W.H."/>
            <person name="Liu D.K."/>
            <person name="Li Y."/>
            <person name="Chen G.Z."/>
            <person name="Liu X.D."/>
            <person name="Liao X.Y."/>
            <person name="Jiang Y.T."/>
            <person name="Yu X."/>
            <person name="Hao Y."/>
            <person name="Huang J."/>
            <person name="Zhao X.W."/>
            <person name="Ke S."/>
            <person name="Chen Y.Y."/>
            <person name="Wu W.L."/>
            <person name="Hsu J.L."/>
            <person name="Lin Y.F."/>
            <person name="Huang M.D."/>
            <person name="Li C.Y."/>
            <person name="Huang L."/>
            <person name="Wang Z.W."/>
            <person name="Zhao X."/>
            <person name="Zhong W.Y."/>
            <person name="Peng D.H."/>
            <person name="Ahmad S."/>
            <person name="Lan S."/>
            <person name="Zhang J.S."/>
            <person name="Tsai W.C."/>
            <person name="Van de Peer Y."/>
            <person name="Liu Z.J."/>
        </authorList>
    </citation>
    <scope>NUCLEOTIDE SEQUENCE</scope>
    <source>
        <strain evidence="1">SCP</strain>
    </source>
</reference>
<dbReference type="AlphaFoldDB" id="A0AAV9A4H8"/>
<protein>
    <submittedName>
        <fullName evidence="1">Uncharacterized protein</fullName>
    </submittedName>
</protein>
<accession>A0AAV9A4H8</accession>
<evidence type="ECO:0000313" key="2">
    <source>
        <dbReference type="Proteomes" id="UP001179952"/>
    </source>
</evidence>
<proteinExistence type="predicted"/>
<organism evidence="1 2">
    <name type="scientific">Acorus gramineus</name>
    <name type="common">Dwarf sweet flag</name>
    <dbReference type="NCBI Taxonomy" id="55184"/>
    <lineage>
        <taxon>Eukaryota</taxon>
        <taxon>Viridiplantae</taxon>
        <taxon>Streptophyta</taxon>
        <taxon>Embryophyta</taxon>
        <taxon>Tracheophyta</taxon>
        <taxon>Spermatophyta</taxon>
        <taxon>Magnoliopsida</taxon>
        <taxon>Liliopsida</taxon>
        <taxon>Acoraceae</taxon>
        <taxon>Acorus</taxon>
    </lineage>
</organism>
<gene>
    <name evidence="1" type="ORF">QJS04_geneDACA010355</name>
</gene>
<dbReference type="EMBL" id="JAUJYN010000012">
    <property type="protein sequence ID" value="KAK1259015.1"/>
    <property type="molecule type" value="Genomic_DNA"/>
</dbReference>
<reference evidence="1" key="2">
    <citation type="submission" date="2023-06" db="EMBL/GenBank/DDBJ databases">
        <authorList>
            <person name="Ma L."/>
            <person name="Liu K.-W."/>
            <person name="Li Z."/>
            <person name="Hsiao Y.-Y."/>
            <person name="Qi Y."/>
            <person name="Fu T."/>
            <person name="Tang G."/>
            <person name="Zhang D."/>
            <person name="Sun W.-H."/>
            <person name="Liu D.-K."/>
            <person name="Li Y."/>
            <person name="Chen G.-Z."/>
            <person name="Liu X.-D."/>
            <person name="Liao X.-Y."/>
            <person name="Jiang Y.-T."/>
            <person name="Yu X."/>
            <person name="Hao Y."/>
            <person name="Huang J."/>
            <person name="Zhao X.-W."/>
            <person name="Ke S."/>
            <person name="Chen Y.-Y."/>
            <person name="Wu W.-L."/>
            <person name="Hsu J.-L."/>
            <person name="Lin Y.-F."/>
            <person name="Huang M.-D."/>
            <person name="Li C.-Y."/>
            <person name="Huang L."/>
            <person name="Wang Z.-W."/>
            <person name="Zhao X."/>
            <person name="Zhong W.-Y."/>
            <person name="Peng D.-H."/>
            <person name="Ahmad S."/>
            <person name="Lan S."/>
            <person name="Zhang J.-S."/>
            <person name="Tsai W.-C."/>
            <person name="Van De Peer Y."/>
            <person name="Liu Z.-J."/>
        </authorList>
    </citation>
    <scope>NUCLEOTIDE SEQUENCE</scope>
    <source>
        <strain evidence="1">SCP</strain>
        <tissue evidence="1">Leaves</tissue>
    </source>
</reference>
<evidence type="ECO:0000313" key="1">
    <source>
        <dbReference type="EMBL" id="KAK1259015.1"/>
    </source>
</evidence>